<accession>A0AA40FI58</accession>
<dbReference type="EMBL" id="JAHYIQ010000036">
    <property type="protein sequence ID" value="KAK1119523.1"/>
    <property type="molecule type" value="Genomic_DNA"/>
</dbReference>
<dbReference type="Pfam" id="PF09350">
    <property type="entry name" value="DJC28_CD"/>
    <property type="match status" value="1"/>
</dbReference>
<feature type="domain" description="J" evidence="1">
    <location>
        <begin position="39"/>
        <end position="103"/>
    </location>
</feature>
<protein>
    <recommendedName>
        <fullName evidence="1">J domain-containing protein</fullName>
    </recommendedName>
</protein>
<name>A0AA40FI58_9HYME</name>
<dbReference type="InterPro" id="IPR036869">
    <property type="entry name" value="J_dom_sf"/>
</dbReference>
<dbReference type="Proteomes" id="UP001177670">
    <property type="component" value="Unassembled WGS sequence"/>
</dbReference>
<proteinExistence type="predicted"/>
<dbReference type="InterPro" id="IPR052573">
    <property type="entry name" value="DnaJ_C_subfamily_28"/>
</dbReference>
<evidence type="ECO:0000313" key="3">
    <source>
        <dbReference type="Proteomes" id="UP001177670"/>
    </source>
</evidence>
<dbReference type="Gene3D" id="1.10.287.110">
    <property type="entry name" value="DnaJ domain"/>
    <property type="match status" value="1"/>
</dbReference>
<keyword evidence="3" id="KW-1185">Reference proteome</keyword>
<comment type="caution">
    <text evidence="2">The sequence shown here is derived from an EMBL/GenBank/DDBJ whole genome shotgun (WGS) entry which is preliminary data.</text>
</comment>
<dbReference type="PANTHER" id="PTHR39158:SF1">
    <property type="entry name" value="DNAJ HOMOLOG SUBFAMILY C MEMBER 28"/>
    <property type="match status" value="1"/>
</dbReference>
<dbReference type="Pfam" id="PF00226">
    <property type="entry name" value="DnaJ"/>
    <property type="match status" value="1"/>
</dbReference>
<organism evidence="2 3">
    <name type="scientific">Melipona bicolor</name>
    <dbReference type="NCBI Taxonomy" id="60889"/>
    <lineage>
        <taxon>Eukaryota</taxon>
        <taxon>Metazoa</taxon>
        <taxon>Ecdysozoa</taxon>
        <taxon>Arthropoda</taxon>
        <taxon>Hexapoda</taxon>
        <taxon>Insecta</taxon>
        <taxon>Pterygota</taxon>
        <taxon>Neoptera</taxon>
        <taxon>Endopterygota</taxon>
        <taxon>Hymenoptera</taxon>
        <taxon>Apocrita</taxon>
        <taxon>Aculeata</taxon>
        <taxon>Apoidea</taxon>
        <taxon>Anthophila</taxon>
        <taxon>Apidae</taxon>
        <taxon>Melipona</taxon>
    </lineage>
</organism>
<dbReference type="InterPro" id="IPR001623">
    <property type="entry name" value="DnaJ_domain"/>
</dbReference>
<sequence>MKIMLKFNQYSKKPLEHIHCISWEFMQIKRFKHQHNIKKCYQTLEVAEDCEDETLKLAFISQAKRFHPDSGTSEADATKFSEIEAAYREIRKSRVKETEENSTNLPEVEEFDIKHTAPQHRHYLMYNVGIGTPSKRQKLYTIEKAQKAVDNVLEHRLKKLQAEERNTLVGMDKQRAKDIKTRFGMDRLVEDLIQEAMNKGEFKDLPGTGKPLKENTNTRNPYVDFVTYKLNEVLIENGFSPEWIQLSKEIREDIQNLRKRLISARNNVGHLPLNFADESAWKKIVDNFKSETKRINSKIDKYNLLVPILQKQMFHIKLEELAKEALSTPPQKTQTTTKYNSKNVNPDVSTEKDGLFGAIFSIFNNKAPICWDGSRVASISDCKLVPLPDIKTPTFFKGLNCEITSGET</sequence>
<dbReference type="PROSITE" id="PS50076">
    <property type="entry name" value="DNAJ_2"/>
    <property type="match status" value="1"/>
</dbReference>
<dbReference type="PANTHER" id="PTHR39158">
    <property type="entry name" value="OS08G0560600 PROTEIN"/>
    <property type="match status" value="1"/>
</dbReference>
<evidence type="ECO:0000259" key="1">
    <source>
        <dbReference type="PROSITE" id="PS50076"/>
    </source>
</evidence>
<dbReference type="CDD" id="cd06257">
    <property type="entry name" value="DnaJ"/>
    <property type="match status" value="1"/>
</dbReference>
<dbReference type="SUPFAM" id="SSF46565">
    <property type="entry name" value="Chaperone J-domain"/>
    <property type="match status" value="1"/>
</dbReference>
<dbReference type="SMART" id="SM00271">
    <property type="entry name" value="DnaJ"/>
    <property type="match status" value="1"/>
</dbReference>
<dbReference type="AlphaFoldDB" id="A0AA40FI58"/>
<gene>
    <name evidence="2" type="ORF">K0M31_013348</name>
</gene>
<dbReference type="InterPro" id="IPR018961">
    <property type="entry name" value="DnaJ_homolog_subfam-C_membr-28"/>
</dbReference>
<reference evidence="2" key="1">
    <citation type="submission" date="2021-10" db="EMBL/GenBank/DDBJ databases">
        <title>Melipona bicolor Genome sequencing and assembly.</title>
        <authorList>
            <person name="Araujo N.S."/>
            <person name="Arias M.C."/>
        </authorList>
    </citation>
    <scope>NUCLEOTIDE SEQUENCE</scope>
    <source>
        <strain evidence="2">USP_2M_L1-L4_2017</strain>
        <tissue evidence="2">Whole body</tissue>
    </source>
</reference>
<evidence type="ECO:0000313" key="2">
    <source>
        <dbReference type="EMBL" id="KAK1119523.1"/>
    </source>
</evidence>